<comment type="caution">
    <text evidence="2">The sequence shown here is derived from an EMBL/GenBank/DDBJ whole genome shotgun (WGS) entry which is preliminary data.</text>
</comment>
<accession>A0ABQ6NEF2</accession>
<evidence type="ECO:0000313" key="3">
    <source>
        <dbReference type="Proteomes" id="UP001165060"/>
    </source>
</evidence>
<sequence>MSSNLSTHSNSPNTHAHGHRRISHHASGPLSPHSAHSSHHGHASSMAASDAGFSSILPSHSHLAKTDAEKQQGASSHRIEASKKQHDRHQSVRMHEHEVADLHRLRLEAQQLRELKQSQDLRKAERAAERRKSNLLTSKIDHMSSTDHSRSKFNNEVNRIHEQHEKMKHDEIVQGWVRWIFRIKMARLFTKSLSVKYRARLESDHRSKSAKHLQKAFRTFAARKQRHDAADCVRRFWNFRNAAIKKKYAVSKMMAFLQEGNFIHRWWLLKNQIIIQTKFLQKTFRNFLKIQHARLYVLTAAWFVAERRLLGKQDGRLGDKPKARAKKQPPNKAPSNANGKSDMLRLPSSVKEEDDSASAPPPISPSHSPHSPSHSPSSSPAPSPRPAGLLNKEDQVKMDLLLAKKELKDRKESFDTRNAAHHLKKGEGLEKRKKRAKETKIMAKELTKFERLEESARKKRENNMAKSKIGGGAVGRRPIKTRAVEMSKDGISSWIPIDSKAVAQYLAASPAPGVIPEHLFTSSQADREPFLRALLKRARAVANEDFARQRGELRAKAEVGSQGLKAFDVTDIRAMLCGDLRLSQRKKTMRPSLFKRVSRPSPLAYSTASHVKFNAEANRVVLGAGGGKSGGEGQTRMRLHSALNTSMFE</sequence>
<protein>
    <submittedName>
        <fullName evidence="2">Uncharacterized protein</fullName>
    </submittedName>
</protein>
<dbReference type="EMBL" id="BRYB01006434">
    <property type="protein sequence ID" value="GMI57548.1"/>
    <property type="molecule type" value="Genomic_DNA"/>
</dbReference>
<feature type="compositionally biased region" description="Polar residues" evidence="1">
    <location>
        <begin position="1"/>
        <end position="14"/>
    </location>
</feature>
<feature type="compositionally biased region" description="Basic and acidic residues" evidence="1">
    <location>
        <begin position="117"/>
        <end position="132"/>
    </location>
</feature>
<reference evidence="2 3" key="1">
    <citation type="journal article" date="2023" name="Commun. Biol.">
        <title>Genome analysis of Parmales, the sister group of diatoms, reveals the evolutionary specialization of diatoms from phago-mixotrophs to photoautotrophs.</title>
        <authorList>
            <person name="Ban H."/>
            <person name="Sato S."/>
            <person name="Yoshikawa S."/>
            <person name="Yamada K."/>
            <person name="Nakamura Y."/>
            <person name="Ichinomiya M."/>
            <person name="Sato N."/>
            <person name="Blanc-Mathieu R."/>
            <person name="Endo H."/>
            <person name="Kuwata A."/>
            <person name="Ogata H."/>
        </authorList>
    </citation>
    <scope>NUCLEOTIDE SEQUENCE [LARGE SCALE GENOMIC DNA]</scope>
</reference>
<evidence type="ECO:0000313" key="2">
    <source>
        <dbReference type="EMBL" id="GMI57548.1"/>
    </source>
</evidence>
<feature type="region of interest" description="Disordered" evidence="1">
    <location>
        <begin position="314"/>
        <end position="392"/>
    </location>
</feature>
<name>A0ABQ6NEF2_9STRA</name>
<keyword evidence="3" id="KW-1185">Reference proteome</keyword>
<feature type="compositionally biased region" description="Low complexity" evidence="1">
    <location>
        <begin position="25"/>
        <end position="35"/>
    </location>
</feature>
<feature type="compositionally biased region" description="Basic and acidic residues" evidence="1">
    <location>
        <begin position="77"/>
        <end position="95"/>
    </location>
</feature>
<dbReference type="Proteomes" id="UP001165060">
    <property type="component" value="Unassembled WGS sequence"/>
</dbReference>
<feature type="region of interest" description="Disordered" evidence="1">
    <location>
        <begin position="117"/>
        <end position="136"/>
    </location>
</feature>
<feature type="compositionally biased region" description="Low complexity" evidence="1">
    <location>
        <begin position="365"/>
        <end position="378"/>
    </location>
</feature>
<feature type="region of interest" description="Disordered" evidence="1">
    <location>
        <begin position="1"/>
        <end position="48"/>
    </location>
</feature>
<feature type="region of interest" description="Disordered" evidence="1">
    <location>
        <begin position="455"/>
        <end position="474"/>
    </location>
</feature>
<feature type="region of interest" description="Disordered" evidence="1">
    <location>
        <begin position="62"/>
        <end position="95"/>
    </location>
</feature>
<organism evidence="2 3">
    <name type="scientific">Tetraparma gracilis</name>
    <dbReference type="NCBI Taxonomy" id="2962635"/>
    <lineage>
        <taxon>Eukaryota</taxon>
        <taxon>Sar</taxon>
        <taxon>Stramenopiles</taxon>
        <taxon>Ochrophyta</taxon>
        <taxon>Bolidophyceae</taxon>
        <taxon>Parmales</taxon>
        <taxon>Triparmaceae</taxon>
        <taxon>Tetraparma</taxon>
    </lineage>
</organism>
<evidence type="ECO:0000256" key="1">
    <source>
        <dbReference type="SAM" id="MobiDB-lite"/>
    </source>
</evidence>
<proteinExistence type="predicted"/>
<gene>
    <name evidence="2" type="ORF">TeGR_g8157</name>
</gene>